<protein>
    <submittedName>
        <fullName evidence="1">Uncharacterized protein</fullName>
    </submittedName>
</protein>
<organism evidence="1 2">
    <name type="scientific">Acer negundo</name>
    <name type="common">Box elder</name>
    <dbReference type="NCBI Taxonomy" id="4023"/>
    <lineage>
        <taxon>Eukaryota</taxon>
        <taxon>Viridiplantae</taxon>
        <taxon>Streptophyta</taxon>
        <taxon>Embryophyta</taxon>
        <taxon>Tracheophyta</taxon>
        <taxon>Spermatophyta</taxon>
        <taxon>Magnoliopsida</taxon>
        <taxon>eudicotyledons</taxon>
        <taxon>Gunneridae</taxon>
        <taxon>Pentapetalae</taxon>
        <taxon>rosids</taxon>
        <taxon>malvids</taxon>
        <taxon>Sapindales</taxon>
        <taxon>Sapindaceae</taxon>
        <taxon>Hippocastanoideae</taxon>
        <taxon>Acereae</taxon>
        <taxon>Acer</taxon>
    </lineage>
</organism>
<name>A0AAD5J5V2_ACENE</name>
<accession>A0AAD5J5V2</accession>
<dbReference type="Proteomes" id="UP001064489">
    <property type="component" value="Chromosome 3"/>
</dbReference>
<gene>
    <name evidence="1" type="ORF">LWI28_013838</name>
</gene>
<proteinExistence type="predicted"/>
<evidence type="ECO:0000313" key="1">
    <source>
        <dbReference type="EMBL" id="KAI9186103.1"/>
    </source>
</evidence>
<reference evidence="1" key="1">
    <citation type="journal article" date="2022" name="Plant J.">
        <title>Strategies of tolerance reflected in two North American maple genomes.</title>
        <authorList>
            <person name="McEvoy S.L."/>
            <person name="Sezen U.U."/>
            <person name="Trouern-Trend A."/>
            <person name="McMahon S.M."/>
            <person name="Schaberg P.G."/>
            <person name="Yang J."/>
            <person name="Wegrzyn J.L."/>
            <person name="Swenson N.G."/>
        </authorList>
    </citation>
    <scope>NUCLEOTIDE SEQUENCE</scope>
    <source>
        <strain evidence="1">91603</strain>
    </source>
</reference>
<reference evidence="1" key="2">
    <citation type="submission" date="2023-02" db="EMBL/GenBank/DDBJ databases">
        <authorList>
            <person name="Swenson N.G."/>
            <person name="Wegrzyn J.L."/>
            <person name="Mcevoy S.L."/>
        </authorList>
    </citation>
    <scope>NUCLEOTIDE SEQUENCE</scope>
    <source>
        <strain evidence="1">91603</strain>
        <tissue evidence="1">Leaf</tissue>
    </source>
</reference>
<sequence>MGNFNILVGMCQVDFGSLGWAYSEFLVSSQTPTVTLAPPSEVALHSPNSASHVSAGLISRLRCRLSSPLVQSPLSCDRELKRAMILS</sequence>
<comment type="caution">
    <text evidence="1">The sequence shown here is derived from an EMBL/GenBank/DDBJ whole genome shotgun (WGS) entry which is preliminary data.</text>
</comment>
<dbReference type="AlphaFoldDB" id="A0AAD5J5V2"/>
<dbReference type="EMBL" id="JAJSOW010000100">
    <property type="protein sequence ID" value="KAI9186103.1"/>
    <property type="molecule type" value="Genomic_DNA"/>
</dbReference>
<keyword evidence="2" id="KW-1185">Reference proteome</keyword>
<evidence type="ECO:0000313" key="2">
    <source>
        <dbReference type="Proteomes" id="UP001064489"/>
    </source>
</evidence>